<feature type="transmembrane region" description="Helical" evidence="1">
    <location>
        <begin position="86"/>
        <end position="113"/>
    </location>
</feature>
<evidence type="ECO:0000313" key="2">
    <source>
        <dbReference type="EMBL" id="KAI1693079.1"/>
    </source>
</evidence>
<keyword evidence="1" id="KW-0472">Membrane</keyword>
<organism evidence="2 3">
    <name type="scientific">Ditylenchus destructor</name>
    <dbReference type="NCBI Taxonomy" id="166010"/>
    <lineage>
        <taxon>Eukaryota</taxon>
        <taxon>Metazoa</taxon>
        <taxon>Ecdysozoa</taxon>
        <taxon>Nematoda</taxon>
        <taxon>Chromadorea</taxon>
        <taxon>Rhabditida</taxon>
        <taxon>Tylenchina</taxon>
        <taxon>Tylenchomorpha</taxon>
        <taxon>Sphaerularioidea</taxon>
        <taxon>Anguinidae</taxon>
        <taxon>Anguininae</taxon>
        <taxon>Ditylenchus</taxon>
    </lineage>
</organism>
<dbReference type="SUPFAM" id="SSF81321">
    <property type="entry name" value="Family A G protein-coupled receptor-like"/>
    <property type="match status" value="1"/>
</dbReference>
<sequence>MELNSVYDILAFIMSLASIIFQFYVIFVVIKVSPFTMRPYRYFLCIMTIWDIIFTFLIGVGLAPHHVYPMSGATVHGFSQDFGLDFAHVMVCAVVFSAVQIMAAEFYCLLYRLTVVFQNRKVHKIFMHPISKVFAQILFVCIGLFFSVPTFHLYLDKEGVVISQTSWINFAAQSLHYTIELHDNSIILLINLDTTFFTAAKVICCCLCAFSVICLLIIFAILRALRKNAHTFSKKTYKIHLQLTILLIVQLICPVVFVILPTGVSLIFALSGYFTPQGFGVVLGHVFMIAISFYGTANSILTMFFVKPYRRHTKSLLQKILCPFIKPQSRIADYDHTVNANAAVNLRNKAKLIFIIRY</sequence>
<gene>
    <name evidence="2" type="ORF">DdX_20860</name>
</gene>
<keyword evidence="1" id="KW-1133">Transmembrane helix</keyword>
<proteinExistence type="predicted"/>
<accession>A0AAD4MK14</accession>
<dbReference type="EMBL" id="JAKKPZ010000679">
    <property type="protein sequence ID" value="KAI1693079.1"/>
    <property type="molecule type" value="Genomic_DNA"/>
</dbReference>
<keyword evidence="1" id="KW-0812">Transmembrane</keyword>
<reference evidence="2" key="1">
    <citation type="submission" date="2022-01" db="EMBL/GenBank/DDBJ databases">
        <title>Genome Sequence Resource for Two Populations of Ditylenchus destructor, the Migratory Endoparasitic Phytonematode.</title>
        <authorList>
            <person name="Zhang H."/>
            <person name="Lin R."/>
            <person name="Xie B."/>
        </authorList>
    </citation>
    <scope>NUCLEOTIDE SEQUENCE</scope>
    <source>
        <strain evidence="2">BazhouSP</strain>
    </source>
</reference>
<dbReference type="AlphaFoldDB" id="A0AAD4MK14"/>
<dbReference type="Proteomes" id="UP001201812">
    <property type="component" value="Unassembled WGS sequence"/>
</dbReference>
<evidence type="ECO:0000313" key="3">
    <source>
        <dbReference type="Proteomes" id="UP001201812"/>
    </source>
</evidence>
<comment type="caution">
    <text evidence="2">The sequence shown here is derived from an EMBL/GenBank/DDBJ whole genome shotgun (WGS) entry which is preliminary data.</text>
</comment>
<feature type="transmembrane region" description="Helical" evidence="1">
    <location>
        <begin position="243"/>
        <end position="270"/>
    </location>
</feature>
<protein>
    <submittedName>
        <fullName evidence="2">Serpentine type 7TM GPCR chemoreceptor srh domain-containing protein</fullName>
    </submittedName>
</protein>
<feature type="transmembrane region" description="Helical" evidence="1">
    <location>
        <begin position="6"/>
        <end position="30"/>
    </location>
</feature>
<dbReference type="PANTHER" id="PTHR22943:SF248">
    <property type="entry name" value="SEVEN TM RECEPTOR"/>
    <property type="match status" value="1"/>
</dbReference>
<feature type="transmembrane region" description="Helical" evidence="1">
    <location>
        <begin position="199"/>
        <end position="222"/>
    </location>
</feature>
<feature type="transmembrane region" description="Helical" evidence="1">
    <location>
        <begin position="282"/>
        <end position="306"/>
    </location>
</feature>
<evidence type="ECO:0000256" key="1">
    <source>
        <dbReference type="SAM" id="Phobius"/>
    </source>
</evidence>
<dbReference type="Pfam" id="PF10318">
    <property type="entry name" value="7TM_GPCR_Srh"/>
    <property type="match status" value="1"/>
</dbReference>
<feature type="transmembrane region" description="Helical" evidence="1">
    <location>
        <begin position="42"/>
        <end position="66"/>
    </location>
</feature>
<dbReference type="InterPro" id="IPR019422">
    <property type="entry name" value="7TM_GPCR_serpentine_rcpt_Srh"/>
</dbReference>
<name>A0AAD4MK14_9BILA</name>
<feature type="transmembrane region" description="Helical" evidence="1">
    <location>
        <begin position="133"/>
        <end position="155"/>
    </location>
</feature>
<dbReference type="PANTHER" id="PTHR22943">
    <property type="entry name" value="7-TRANSMEMBRANE DOMAIN RECEPTOR C.ELEGANS"/>
    <property type="match status" value="1"/>
</dbReference>
<keyword evidence="3" id="KW-1185">Reference proteome</keyword>